<feature type="transmembrane region" description="Helical" evidence="1">
    <location>
        <begin position="40"/>
        <end position="64"/>
    </location>
</feature>
<dbReference type="RefSeq" id="WP_121037192.1">
    <property type="nucleotide sequence ID" value="NZ_RCDC01000004.1"/>
</dbReference>
<keyword evidence="1" id="KW-1133">Transmembrane helix</keyword>
<comment type="caution">
    <text evidence="2">The sequence shown here is derived from an EMBL/GenBank/DDBJ whole genome shotgun (WGS) entry which is preliminary data.</text>
</comment>
<dbReference type="EMBL" id="RCDC01000004">
    <property type="protein sequence ID" value="RLK56229.1"/>
    <property type="molecule type" value="Genomic_DNA"/>
</dbReference>
<evidence type="ECO:0008006" key="4">
    <source>
        <dbReference type="Google" id="ProtNLM"/>
    </source>
</evidence>
<keyword evidence="1" id="KW-0812">Transmembrane</keyword>
<accession>A0A498CE84</accession>
<organism evidence="2 3">
    <name type="scientific">Stenotrophomonas rhizophila</name>
    <dbReference type="NCBI Taxonomy" id="216778"/>
    <lineage>
        <taxon>Bacteria</taxon>
        <taxon>Pseudomonadati</taxon>
        <taxon>Pseudomonadota</taxon>
        <taxon>Gammaproteobacteria</taxon>
        <taxon>Lysobacterales</taxon>
        <taxon>Lysobacteraceae</taxon>
        <taxon>Stenotrophomonas</taxon>
    </lineage>
</organism>
<dbReference type="Proteomes" id="UP000274786">
    <property type="component" value="Unassembled WGS sequence"/>
</dbReference>
<keyword evidence="1" id="KW-0472">Membrane</keyword>
<dbReference type="AlphaFoldDB" id="A0A498CE84"/>
<protein>
    <recommendedName>
        <fullName evidence="4">Transmembrane protein</fullName>
    </recommendedName>
</protein>
<evidence type="ECO:0000256" key="1">
    <source>
        <dbReference type="SAM" id="Phobius"/>
    </source>
</evidence>
<dbReference type="OrthoDB" id="9920912at2"/>
<gene>
    <name evidence="2" type="ORF">BCL79_0612</name>
</gene>
<evidence type="ECO:0000313" key="2">
    <source>
        <dbReference type="EMBL" id="RLK56229.1"/>
    </source>
</evidence>
<proteinExistence type="predicted"/>
<name>A0A498CE84_9GAMM</name>
<evidence type="ECO:0000313" key="3">
    <source>
        <dbReference type="Proteomes" id="UP000274786"/>
    </source>
</evidence>
<reference evidence="2 3" key="1">
    <citation type="submission" date="2018-10" db="EMBL/GenBank/DDBJ databases">
        <title>Comparative analysis of microorganisms from saline springs in Andes Mountain Range, Colombia.</title>
        <authorList>
            <person name="Rubin E."/>
        </authorList>
    </citation>
    <scope>NUCLEOTIDE SEQUENCE [LARGE SCALE GENOMIC DNA]</scope>
    <source>
        <strain evidence="2 3">USBA GBX 843</strain>
    </source>
</reference>
<sequence length="69" mass="7862">MSAPWDKHTVSPEAERLVSRNQAELNLERSMPKRWWHDMLFGWAGWAVIALVAVSVFALGWLLLSGLTQ</sequence>